<proteinExistence type="predicted"/>
<feature type="compositionally biased region" description="Basic residues" evidence="1">
    <location>
        <begin position="169"/>
        <end position="185"/>
    </location>
</feature>
<dbReference type="AlphaFoldDB" id="A0A8H3ZPB1"/>
<dbReference type="Proteomes" id="UP000434172">
    <property type="component" value="Unassembled WGS sequence"/>
</dbReference>
<evidence type="ECO:0000256" key="1">
    <source>
        <dbReference type="SAM" id="MobiDB-lite"/>
    </source>
</evidence>
<evidence type="ECO:0000313" key="3">
    <source>
        <dbReference type="Proteomes" id="UP000434172"/>
    </source>
</evidence>
<feature type="region of interest" description="Disordered" evidence="1">
    <location>
        <begin position="153"/>
        <end position="198"/>
    </location>
</feature>
<organism evidence="2 3">
    <name type="scientific">Colletotrichum asianum</name>
    <dbReference type="NCBI Taxonomy" id="702518"/>
    <lineage>
        <taxon>Eukaryota</taxon>
        <taxon>Fungi</taxon>
        <taxon>Dikarya</taxon>
        <taxon>Ascomycota</taxon>
        <taxon>Pezizomycotina</taxon>
        <taxon>Sordariomycetes</taxon>
        <taxon>Hypocreomycetidae</taxon>
        <taxon>Glomerellales</taxon>
        <taxon>Glomerellaceae</taxon>
        <taxon>Colletotrichum</taxon>
        <taxon>Colletotrichum gloeosporioides species complex</taxon>
    </lineage>
</organism>
<accession>A0A8H3ZPB1</accession>
<sequence length="198" mass="23237">MNDTTNAAKAYMAEYVLARAKCEEDFAKEFASLRAERTNHIESLKRHFRRQATDASHHYEMRTKERGKVPLKRKLRDAAEYGLQRIRLSLGSTAKITVARGTNALDRRRRRKDHQKDLRNLQSHFGDWINPQLNGGITIDKCQEELAILRKEQEQQEQSRLINTDKGASSKKTKKVKKTKRQYKRERRELDLSTIDEE</sequence>
<evidence type="ECO:0000313" key="2">
    <source>
        <dbReference type="EMBL" id="KAF0327414.1"/>
    </source>
</evidence>
<gene>
    <name evidence="2" type="ORF">GQ607_005275</name>
</gene>
<dbReference type="EMBL" id="WOWK01000023">
    <property type="protein sequence ID" value="KAF0327414.1"/>
    <property type="molecule type" value="Genomic_DNA"/>
</dbReference>
<protein>
    <submittedName>
        <fullName evidence="2">Uncharacterized protein</fullName>
    </submittedName>
</protein>
<comment type="caution">
    <text evidence="2">The sequence shown here is derived from an EMBL/GenBank/DDBJ whole genome shotgun (WGS) entry which is preliminary data.</text>
</comment>
<reference evidence="2 3" key="1">
    <citation type="submission" date="2019-12" db="EMBL/GenBank/DDBJ databases">
        <title>A genome sequence resource for the geographically widespread anthracnose pathogen Colletotrichum asianum.</title>
        <authorList>
            <person name="Meng Y."/>
        </authorList>
    </citation>
    <scope>NUCLEOTIDE SEQUENCE [LARGE SCALE GENOMIC DNA]</scope>
    <source>
        <strain evidence="2 3">ICMP 18580</strain>
    </source>
</reference>
<keyword evidence="3" id="KW-1185">Reference proteome</keyword>
<name>A0A8H3ZPB1_9PEZI</name>